<evidence type="ECO:0000256" key="2">
    <source>
        <dbReference type="PROSITE-ProRule" id="PRU00335"/>
    </source>
</evidence>
<dbReference type="AlphaFoldDB" id="A0A6M2BUC7"/>
<evidence type="ECO:0000256" key="3">
    <source>
        <dbReference type="SAM" id="MobiDB-lite"/>
    </source>
</evidence>
<accession>A0A6M2BUC7</accession>
<sequence>MSTKPASVGRSTARALPSQTPARRTSKKPRPQAVRSADTRRRLVDAAVACLSRYGYSATTVSVVARQAKVSRGAMTHQYPAKSDLMVAVVEAVYEADGEQYRRSVEAIPSREWMRELPTIMWDVISRPSGIAVMEIMLASRSDRELADKLRSVQRGIDVHAHQWVIERLESAGLKDRPDGDAVHRLFVAAIRGLALEGLFRRDKVGIEKSVAVLKEIICHLYPGIGFPEKP</sequence>
<name>A0A6M2BUC7_9GAMM</name>
<dbReference type="PROSITE" id="PS50977">
    <property type="entry name" value="HTH_TETR_2"/>
    <property type="match status" value="1"/>
</dbReference>
<dbReference type="InterPro" id="IPR001647">
    <property type="entry name" value="HTH_TetR"/>
</dbReference>
<evidence type="ECO:0000256" key="1">
    <source>
        <dbReference type="ARBA" id="ARBA00023125"/>
    </source>
</evidence>
<evidence type="ECO:0000313" key="6">
    <source>
        <dbReference type="Proteomes" id="UP000472676"/>
    </source>
</evidence>
<gene>
    <name evidence="5" type="ORF">G7Y85_13865</name>
</gene>
<dbReference type="Proteomes" id="UP000472676">
    <property type="component" value="Unassembled WGS sequence"/>
</dbReference>
<dbReference type="InterPro" id="IPR009057">
    <property type="entry name" value="Homeodomain-like_sf"/>
</dbReference>
<dbReference type="EMBL" id="JAAMOW010000007">
    <property type="protein sequence ID" value="NGY05855.1"/>
    <property type="molecule type" value="Genomic_DNA"/>
</dbReference>
<evidence type="ECO:0000259" key="4">
    <source>
        <dbReference type="PROSITE" id="PS50977"/>
    </source>
</evidence>
<dbReference type="GO" id="GO:0003700">
    <property type="term" value="F:DNA-binding transcription factor activity"/>
    <property type="evidence" value="ECO:0007669"/>
    <property type="project" value="TreeGrafter"/>
</dbReference>
<dbReference type="PANTHER" id="PTHR30055">
    <property type="entry name" value="HTH-TYPE TRANSCRIPTIONAL REGULATOR RUTR"/>
    <property type="match status" value="1"/>
</dbReference>
<dbReference type="InterPro" id="IPR050109">
    <property type="entry name" value="HTH-type_TetR-like_transc_reg"/>
</dbReference>
<organism evidence="5 6">
    <name type="scientific">Solimonas terrae</name>
    <dbReference type="NCBI Taxonomy" id="1396819"/>
    <lineage>
        <taxon>Bacteria</taxon>
        <taxon>Pseudomonadati</taxon>
        <taxon>Pseudomonadota</taxon>
        <taxon>Gammaproteobacteria</taxon>
        <taxon>Nevskiales</taxon>
        <taxon>Nevskiaceae</taxon>
        <taxon>Solimonas</taxon>
    </lineage>
</organism>
<dbReference type="SUPFAM" id="SSF46689">
    <property type="entry name" value="Homeodomain-like"/>
    <property type="match status" value="1"/>
</dbReference>
<dbReference type="GO" id="GO:0000976">
    <property type="term" value="F:transcription cis-regulatory region binding"/>
    <property type="evidence" value="ECO:0007669"/>
    <property type="project" value="TreeGrafter"/>
</dbReference>
<dbReference type="PANTHER" id="PTHR30055:SF226">
    <property type="entry name" value="HTH-TYPE TRANSCRIPTIONAL REGULATOR PKSA"/>
    <property type="match status" value="1"/>
</dbReference>
<evidence type="ECO:0000313" key="5">
    <source>
        <dbReference type="EMBL" id="NGY05855.1"/>
    </source>
</evidence>
<feature type="region of interest" description="Disordered" evidence="3">
    <location>
        <begin position="1"/>
        <end position="39"/>
    </location>
</feature>
<reference evidence="5 6" key="1">
    <citation type="journal article" date="2014" name="Int. J. Syst. Evol. Microbiol.">
        <title>Solimonas terrae sp. nov., isolated from soil.</title>
        <authorList>
            <person name="Kim S.J."/>
            <person name="Moon J.Y."/>
            <person name="Weon H.Y."/>
            <person name="Ahn J.H."/>
            <person name="Chen W.M."/>
            <person name="Kwon S.W."/>
        </authorList>
    </citation>
    <scope>NUCLEOTIDE SEQUENCE [LARGE SCALE GENOMIC DNA]</scope>
    <source>
        <strain evidence="5 6">KIS83-12</strain>
    </source>
</reference>
<feature type="domain" description="HTH tetR-type" evidence="4">
    <location>
        <begin position="37"/>
        <end position="97"/>
    </location>
</feature>
<comment type="caution">
    <text evidence="5">The sequence shown here is derived from an EMBL/GenBank/DDBJ whole genome shotgun (WGS) entry which is preliminary data.</text>
</comment>
<keyword evidence="1 2" id="KW-0238">DNA-binding</keyword>
<feature type="DNA-binding region" description="H-T-H motif" evidence="2">
    <location>
        <begin position="60"/>
        <end position="79"/>
    </location>
</feature>
<keyword evidence="6" id="KW-1185">Reference proteome</keyword>
<proteinExistence type="predicted"/>
<dbReference type="Gene3D" id="1.10.357.10">
    <property type="entry name" value="Tetracycline Repressor, domain 2"/>
    <property type="match status" value="1"/>
</dbReference>
<protein>
    <submittedName>
        <fullName evidence="5">TetR/AcrR family transcriptional regulator</fullName>
    </submittedName>
</protein>
<dbReference type="RefSeq" id="WP_166258190.1">
    <property type="nucleotide sequence ID" value="NZ_JAAMOW010000007.1"/>
</dbReference>
<dbReference type="Pfam" id="PF00440">
    <property type="entry name" value="TetR_N"/>
    <property type="match status" value="1"/>
</dbReference>